<dbReference type="GO" id="GO:0008270">
    <property type="term" value="F:zinc ion binding"/>
    <property type="evidence" value="ECO:0007669"/>
    <property type="project" value="InterPro"/>
</dbReference>
<feature type="binding site" evidence="4">
    <location>
        <position position="69"/>
    </location>
    <ligand>
        <name>Zn(2+)</name>
        <dbReference type="ChEBI" id="CHEBI:29105"/>
        <label>1</label>
    </ligand>
</feature>
<keyword evidence="6" id="KW-0472">Membrane</keyword>
<feature type="transmembrane region" description="Helical" evidence="6">
    <location>
        <begin position="20"/>
        <end position="41"/>
    </location>
</feature>
<feature type="binding site" evidence="4">
    <location>
        <position position="301"/>
    </location>
    <ligand>
        <name>Zn(2+)</name>
        <dbReference type="ChEBI" id="CHEBI:29105"/>
        <label>1</label>
    </ligand>
</feature>
<protein>
    <submittedName>
        <fullName evidence="7">Phosphotriesterase</fullName>
    </submittedName>
</protein>
<keyword evidence="2" id="KW-0378">Hydrolase</keyword>
<dbReference type="InterPro" id="IPR001559">
    <property type="entry name" value="Phosphotriesterase"/>
</dbReference>
<evidence type="ECO:0000313" key="8">
    <source>
        <dbReference type="Proteomes" id="UP000276603"/>
    </source>
</evidence>
<gene>
    <name evidence="7" type="ORF">D7Z94_17740</name>
</gene>
<dbReference type="Pfam" id="PF02126">
    <property type="entry name" value="PTE"/>
    <property type="match status" value="1"/>
</dbReference>
<dbReference type="Gene3D" id="3.20.20.140">
    <property type="entry name" value="Metal-dependent hydrolases"/>
    <property type="match status" value="1"/>
</dbReference>
<name>A0A3B0C1M9_9FLAO</name>
<dbReference type="Proteomes" id="UP000276603">
    <property type="component" value="Unassembled WGS sequence"/>
</dbReference>
<keyword evidence="6" id="KW-1133">Transmembrane helix</keyword>
<feature type="binding site" description="via carbamate group" evidence="4">
    <location>
        <position position="187"/>
    </location>
    <ligand>
        <name>Zn(2+)</name>
        <dbReference type="ChEBI" id="CHEBI:29105"/>
        <label>1</label>
    </ligand>
</feature>
<dbReference type="PROSITE" id="PS51347">
    <property type="entry name" value="PHOSPHOTRIESTERASE_2"/>
    <property type="match status" value="1"/>
</dbReference>
<evidence type="ECO:0000256" key="6">
    <source>
        <dbReference type="SAM" id="Phobius"/>
    </source>
</evidence>
<dbReference type="SUPFAM" id="SSF51556">
    <property type="entry name" value="Metallo-dependent hydrolases"/>
    <property type="match status" value="1"/>
</dbReference>
<dbReference type="AlphaFoldDB" id="A0A3B0C1M9"/>
<dbReference type="PANTHER" id="PTHR10819:SF3">
    <property type="entry name" value="PHOSPHOTRIESTERASE-RELATED PROTEIN"/>
    <property type="match status" value="1"/>
</dbReference>
<dbReference type="RefSeq" id="WP_120712896.1">
    <property type="nucleotide sequence ID" value="NZ_RBCJ01000003.1"/>
</dbReference>
<dbReference type="GO" id="GO:0016787">
    <property type="term" value="F:hydrolase activity"/>
    <property type="evidence" value="ECO:0007669"/>
    <property type="project" value="UniProtKB-KW"/>
</dbReference>
<evidence type="ECO:0000256" key="4">
    <source>
        <dbReference type="PIRSR" id="PIRSR601559-51"/>
    </source>
</evidence>
<evidence type="ECO:0000313" key="7">
    <source>
        <dbReference type="EMBL" id="RKN80085.1"/>
    </source>
</evidence>
<proteinExistence type="inferred from homology"/>
<keyword evidence="8" id="KW-1185">Reference proteome</keyword>
<feature type="binding site" evidence="4">
    <location>
        <position position="71"/>
    </location>
    <ligand>
        <name>Zn(2+)</name>
        <dbReference type="ChEBI" id="CHEBI:29105"/>
        <label>1</label>
    </ligand>
</feature>
<evidence type="ECO:0000256" key="3">
    <source>
        <dbReference type="PIRSR" id="PIRSR601559-50"/>
    </source>
</evidence>
<feature type="binding site" evidence="4">
    <location>
        <position position="220"/>
    </location>
    <ligand>
        <name>Zn(2+)</name>
        <dbReference type="ChEBI" id="CHEBI:29105"/>
        <label>2</label>
    </ligand>
</feature>
<keyword evidence="1 4" id="KW-0479">Metal-binding</keyword>
<organism evidence="7 8">
    <name type="scientific">Ulvibacterium marinum</name>
    <dbReference type="NCBI Taxonomy" id="2419782"/>
    <lineage>
        <taxon>Bacteria</taxon>
        <taxon>Pseudomonadati</taxon>
        <taxon>Bacteroidota</taxon>
        <taxon>Flavobacteriia</taxon>
        <taxon>Flavobacteriales</taxon>
        <taxon>Flavobacteriaceae</taxon>
        <taxon>Ulvibacterium</taxon>
    </lineage>
</organism>
<comment type="caution">
    <text evidence="7">The sequence shown here is derived from an EMBL/GenBank/DDBJ whole genome shotgun (WGS) entry which is preliminary data.</text>
</comment>
<evidence type="ECO:0000256" key="2">
    <source>
        <dbReference type="ARBA" id="ARBA00022801"/>
    </source>
</evidence>
<keyword evidence="6" id="KW-0812">Transmembrane</keyword>
<feature type="binding site" description="via carbamate group" evidence="4">
    <location>
        <position position="187"/>
    </location>
    <ligand>
        <name>Zn(2+)</name>
        <dbReference type="ChEBI" id="CHEBI:29105"/>
        <label>2</label>
    </ligand>
</feature>
<feature type="modified residue" description="N6-carboxylysine" evidence="3 5">
    <location>
        <position position="187"/>
    </location>
</feature>
<comment type="cofactor">
    <cofactor evidence="4">
        <name>a divalent metal cation</name>
        <dbReference type="ChEBI" id="CHEBI:60240"/>
    </cofactor>
    <text evidence="4">Binds 2 divalent metal cations per subunit.</text>
</comment>
<accession>A0A3B0C1M9</accession>
<evidence type="ECO:0000256" key="5">
    <source>
        <dbReference type="PROSITE-ProRule" id="PRU00679"/>
    </source>
</evidence>
<dbReference type="InterPro" id="IPR032466">
    <property type="entry name" value="Metal_Hydrolase"/>
</dbReference>
<sequence length="363" mass="40644">MKNSLGTRDIHLSKRNQNQLCIRQWQLLILIALLSGPVSLWSQEEAKGAFIMTVTGKIGLENLGSILPHEHVTTDFLGAEIAPQPRYSKDNAITTILPHLKNLKEKGYGLFFECTPNYIGRDVELLKALSELSGLKIVTNTGYYAAVNKKFLPKHAYTESSKTLAERWEKEWQEGIGNTRIRPGFIKLGVGKGPLDAIEEKLLNAALILHKKSGLQMTMHTGDGEAALSEYQIITKAGVDGKNMIWVHAQNGKDKERIALAKRGVWISLDGVSSEKMDSYINMIRILKENQLLPRLLISHDYGWGVEDEKGTINLVPFDKGKNVPYQTIHEVLLPRLQKLGFTKAEINLITIENPIKAYSLKP</sequence>
<feature type="binding site" evidence="4">
    <location>
        <position position="248"/>
    </location>
    <ligand>
        <name>Zn(2+)</name>
        <dbReference type="ChEBI" id="CHEBI:29105"/>
        <label>2</label>
    </ligand>
</feature>
<dbReference type="PANTHER" id="PTHR10819">
    <property type="entry name" value="PHOSPHOTRIESTERASE-RELATED"/>
    <property type="match status" value="1"/>
</dbReference>
<evidence type="ECO:0000256" key="1">
    <source>
        <dbReference type="ARBA" id="ARBA00022723"/>
    </source>
</evidence>
<comment type="similarity">
    <text evidence="5">Belongs to the metallo-dependent hydrolases superfamily. Phosphotriesterase family.</text>
</comment>
<dbReference type="EMBL" id="RBCJ01000003">
    <property type="protein sequence ID" value="RKN80085.1"/>
    <property type="molecule type" value="Genomic_DNA"/>
</dbReference>
<reference evidence="7 8" key="1">
    <citation type="submission" date="2018-10" db="EMBL/GenBank/DDBJ databases">
        <title>Ulvibacterium marinum gen. nov., sp. nov., a novel marine bacterium of the family Flavobacteriaceae, isolated from a culture of the green alga Ulva prolifera.</title>
        <authorList>
            <person name="Zhang Z."/>
        </authorList>
    </citation>
    <scope>NUCLEOTIDE SEQUENCE [LARGE SCALE GENOMIC DNA]</scope>
    <source>
        <strain evidence="7 8">CCMM003</strain>
    </source>
</reference>
<dbReference type="OrthoDB" id="105927at2"/>